<accession>A0A2J6SVJ8</accession>
<dbReference type="RefSeq" id="XP_024731702.1">
    <property type="nucleotide sequence ID" value="XM_024887895.1"/>
</dbReference>
<evidence type="ECO:0000313" key="1">
    <source>
        <dbReference type="EMBL" id="PMD54798.1"/>
    </source>
</evidence>
<feature type="non-terminal residue" evidence="1">
    <location>
        <position position="1"/>
    </location>
</feature>
<dbReference type="AlphaFoldDB" id="A0A2J6SVJ8"/>
<name>A0A2J6SVJ8_9HELO</name>
<organism evidence="1 2">
    <name type="scientific">Hyaloscypha bicolor E</name>
    <dbReference type="NCBI Taxonomy" id="1095630"/>
    <lineage>
        <taxon>Eukaryota</taxon>
        <taxon>Fungi</taxon>
        <taxon>Dikarya</taxon>
        <taxon>Ascomycota</taxon>
        <taxon>Pezizomycotina</taxon>
        <taxon>Leotiomycetes</taxon>
        <taxon>Helotiales</taxon>
        <taxon>Hyaloscyphaceae</taxon>
        <taxon>Hyaloscypha</taxon>
        <taxon>Hyaloscypha bicolor</taxon>
    </lineage>
</organism>
<dbReference type="EMBL" id="KZ613856">
    <property type="protein sequence ID" value="PMD54798.1"/>
    <property type="molecule type" value="Genomic_DNA"/>
</dbReference>
<evidence type="ECO:0000313" key="2">
    <source>
        <dbReference type="Proteomes" id="UP000235371"/>
    </source>
</evidence>
<dbReference type="Proteomes" id="UP000235371">
    <property type="component" value="Unassembled WGS sequence"/>
</dbReference>
<keyword evidence="2" id="KW-1185">Reference proteome</keyword>
<dbReference type="GeneID" id="36595971"/>
<sequence length="72" mass="7983">RQYCIQACLLGLVRKRPILAQILAHTVLIGLATNMPWEGSHLQNLYYVNSPKTPTMDASDLESKVLVALCSD</sequence>
<protein>
    <submittedName>
        <fullName evidence="1">Uncharacterized protein</fullName>
    </submittedName>
</protein>
<reference evidence="1 2" key="1">
    <citation type="submission" date="2016-04" db="EMBL/GenBank/DDBJ databases">
        <title>A degradative enzymes factory behind the ericoid mycorrhizal symbiosis.</title>
        <authorList>
            <consortium name="DOE Joint Genome Institute"/>
            <person name="Martino E."/>
            <person name="Morin E."/>
            <person name="Grelet G."/>
            <person name="Kuo A."/>
            <person name="Kohler A."/>
            <person name="Daghino S."/>
            <person name="Barry K."/>
            <person name="Choi C."/>
            <person name="Cichocki N."/>
            <person name="Clum A."/>
            <person name="Copeland A."/>
            <person name="Hainaut M."/>
            <person name="Haridas S."/>
            <person name="Labutti K."/>
            <person name="Lindquist E."/>
            <person name="Lipzen A."/>
            <person name="Khouja H.-R."/>
            <person name="Murat C."/>
            <person name="Ohm R."/>
            <person name="Olson A."/>
            <person name="Spatafora J."/>
            <person name="Veneault-Fourrey C."/>
            <person name="Henrissat B."/>
            <person name="Grigoriev I."/>
            <person name="Martin F."/>
            <person name="Perotto S."/>
        </authorList>
    </citation>
    <scope>NUCLEOTIDE SEQUENCE [LARGE SCALE GENOMIC DNA]</scope>
    <source>
        <strain evidence="1 2">E</strain>
    </source>
</reference>
<gene>
    <name evidence="1" type="ORF">K444DRAFT_695895</name>
</gene>
<dbReference type="InParanoid" id="A0A2J6SVJ8"/>
<proteinExistence type="predicted"/>